<dbReference type="Pfam" id="PF00487">
    <property type="entry name" value="FA_desaturase"/>
    <property type="match status" value="1"/>
</dbReference>
<accession>A0A845GCI3</accession>
<reference evidence="3 4" key="1">
    <citation type="submission" date="2020-01" db="EMBL/GenBank/DDBJ databases">
        <title>Novel species isolated from a subtropical stream in China.</title>
        <authorList>
            <person name="Lu H."/>
        </authorList>
    </citation>
    <scope>NUCLEOTIDE SEQUENCE [LARGE SCALE GENOMIC DNA]</scope>
    <source>
        <strain evidence="3 4">FT82W</strain>
    </source>
</reference>
<sequence>MAPDLARSDGGHAQASPTLPPQLARISDVRAMTSLALDWLLIAACFAFAIVLAHPAAYLVAMILIARTQLALAVLMHESAHRTLLRNRRANDVVGQLFAAAPLMLSMFGYRRGHLRHHRAPMAADDPVATVFGIGDYPVPKRELWWRLFKDVTSIGYFLSVRDFAAGKHAHIMPKARKGDRRGLYALASIVVVNGLMLGVLAALGHAALYLTLWLLPALTFLQLFARIRAITEHAGYPAMDDQRLNARTVVLRSWQTFFVGPHRIHHHIEHHQYPQVPFYRLPQVHALMAERGQLPAANLYRSYLRVLKDVIA</sequence>
<name>A0A845GCI3_9BURK</name>
<dbReference type="CDD" id="cd03510">
    <property type="entry name" value="Rhizobitoxine-FADS-like"/>
    <property type="match status" value="1"/>
</dbReference>
<dbReference type="GO" id="GO:0016020">
    <property type="term" value="C:membrane"/>
    <property type="evidence" value="ECO:0007669"/>
    <property type="project" value="GOC"/>
</dbReference>
<evidence type="ECO:0000313" key="4">
    <source>
        <dbReference type="Proteomes" id="UP000470302"/>
    </source>
</evidence>
<keyword evidence="1" id="KW-0472">Membrane</keyword>
<dbReference type="GO" id="GO:0046513">
    <property type="term" value="P:ceramide biosynthetic process"/>
    <property type="evidence" value="ECO:0007669"/>
    <property type="project" value="TreeGrafter"/>
</dbReference>
<evidence type="ECO:0000313" key="3">
    <source>
        <dbReference type="EMBL" id="MYM92004.1"/>
    </source>
</evidence>
<dbReference type="GO" id="GO:0042284">
    <property type="term" value="F:sphingolipid delta-4 desaturase activity"/>
    <property type="evidence" value="ECO:0007669"/>
    <property type="project" value="TreeGrafter"/>
</dbReference>
<proteinExistence type="predicted"/>
<protein>
    <submittedName>
        <fullName evidence="3">Fatty acid desaturase</fullName>
    </submittedName>
</protein>
<feature type="transmembrane region" description="Helical" evidence="1">
    <location>
        <begin position="208"/>
        <end position="226"/>
    </location>
</feature>
<dbReference type="PANTHER" id="PTHR12879">
    <property type="entry name" value="SPHINGOLIPID DELTA 4 DESATURASE/C-4 HYDROXYLASE PROTEIN DES2"/>
    <property type="match status" value="1"/>
</dbReference>
<dbReference type="Proteomes" id="UP000470302">
    <property type="component" value="Unassembled WGS sequence"/>
</dbReference>
<evidence type="ECO:0000256" key="1">
    <source>
        <dbReference type="SAM" id="Phobius"/>
    </source>
</evidence>
<comment type="caution">
    <text evidence="3">The sequence shown here is derived from an EMBL/GenBank/DDBJ whole genome shotgun (WGS) entry which is preliminary data.</text>
</comment>
<evidence type="ECO:0000259" key="2">
    <source>
        <dbReference type="Pfam" id="PF00487"/>
    </source>
</evidence>
<feature type="transmembrane region" description="Helical" evidence="1">
    <location>
        <begin position="39"/>
        <end position="66"/>
    </location>
</feature>
<dbReference type="EMBL" id="WWCW01000353">
    <property type="protein sequence ID" value="MYM92004.1"/>
    <property type="molecule type" value="Genomic_DNA"/>
</dbReference>
<dbReference type="PANTHER" id="PTHR12879:SF8">
    <property type="entry name" value="SPHINGOLIPID DELTA(4)-DESATURASE DES1"/>
    <property type="match status" value="1"/>
</dbReference>
<keyword evidence="1" id="KW-1133">Transmembrane helix</keyword>
<organism evidence="3 4">
    <name type="scientific">Duganella vulcania</name>
    <dbReference type="NCBI Taxonomy" id="2692166"/>
    <lineage>
        <taxon>Bacteria</taxon>
        <taxon>Pseudomonadati</taxon>
        <taxon>Pseudomonadota</taxon>
        <taxon>Betaproteobacteria</taxon>
        <taxon>Burkholderiales</taxon>
        <taxon>Oxalobacteraceae</taxon>
        <taxon>Telluria group</taxon>
        <taxon>Duganella</taxon>
    </lineage>
</organism>
<keyword evidence="1" id="KW-0812">Transmembrane</keyword>
<feature type="transmembrane region" description="Helical" evidence="1">
    <location>
        <begin position="183"/>
        <end position="202"/>
    </location>
</feature>
<feature type="domain" description="Fatty acid desaturase" evidence="2">
    <location>
        <begin position="54"/>
        <end position="301"/>
    </location>
</feature>
<dbReference type="InterPro" id="IPR005804">
    <property type="entry name" value="FA_desaturase_dom"/>
</dbReference>
<gene>
    <name evidence="3" type="ORF">GTP91_33120</name>
</gene>
<dbReference type="AlphaFoldDB" id="A0A845GCI3"/>